<evidence type="ECO:0000313" key="2">
    <source>
        <dbReference type="EMBL" id="GAD74424.1"/>
    </source>
</evidence>
<keyword evidence="3" id="KW-1185">Reference proteome</keyword>
<dbReference type="AlphaFoldDB" id="U3BYQ0"/>
<sequence length="270" mass="29719">MKIEGSAPPPPPPPVTKVEAPQTKAISASEQNRKEAAAFNAKFKLEWADDKVPTLPFTMAEYSMKLPIPKDQTVALVDHPRAQEIKDKVKFAHFAAGGFEQVKSNFELKVIDEIPTKSNTNPKDIAKLGNTGFSFFLPVIGTENTSAYRGFLSDARQVMTLDESLTARGDVWLSKDMLDIAGDEEKMREAVSQGMRGHIDSVKNHIANHIYEIENEHQKPLSDKEMADAIDQLVGGLAELKVPGSMPVTGDGWKDNPSFVDKSQIFGQLV</sequence>
<dbReference type="Proteomes" id="UP000016567">
    <property type="component" value="Unassembled WGS sequence"/>
</dbReference>
<dbReference type="EMBL" id="BATL01000010">
    <property type="protein sequence ID" value="GAD74424.1"/>
    <property type="molecule type" value="Genomic_DNA"/>
</dbReference>
<reference evidence="2 3" key="1">
    <citation type="submission" date="2013-09" db="EMBL/GenBank/DDBJ databases">
        <title>Whole genome shotgun sequence of Vibrio azureus NBRC 104587.</title>
        <authorList>
            <person name="Isaki S."/>
            <person name="Hosoyama A."/>
            <person name="Numata M."/>
            <person name="Hashimoto M."/>
            <person name="Hosoyama Y."/>
            <person name="Tsuchikane K."/>
            <person name="Noguchi M."/>
            <person name="Hirakata S."/>
            <person name="Ichikawa N."/>
            <person name="Ohji S."/>
            <person name="Yamazoe A."/>
            <person name="Fujita N."/>
        </authorList>
    </citation>
    <scope>NUCLEOTIDE SEQUENCE [LARGE SCALE GENOMIC DNA]</scope>
    <source>
        <strain evidence="2 3">NBRC 104587</strain>
    </source>
</reference>
<gene>
    <name evidence="2" type="ORF">VAZ01S_010_00770</name>
</gene>
<proteinExistence type="predicted"/>
<protein>
    <submittedName>
        <fullName evidence="2">Uncharacterized protein</fullName>
    </submittedName>
</protein>
<evidence type="ECO:0000256" key="1">
    <source>
        <dbReference type="SAM" id="MobiDB-lite"/>
    </source>
</evidence>
<accession>U3BYQ0</accession>
<feature type="region of interest" description="Disordered" evidence="1">
    <location>
        <begin position="1"/>
        <end position="32"/>
    </location>
</feature>
<dbReference type="OrthoDB" id="6043530at2"/>
<dbReference type="RefSeq" id="WP_021708204.1">
    <property type="nucleotide sequence ID" value="NZ_BAOB01000036.1"/>
</dbReference>
<dbReference type="STRING" id="1219077.VAZ01S_010_00770"/>
<evidence type="ECO:0000313" key="3">
    <source>
        <dbReference type="Proteomes" id="UP000016567"/>
    </source>
</evidence>
<name>U3BYQ0_9VIBR</name>
<comment type="caution">
    <text evidence="2">The sequence shown here is derived from an EMBL/GenBank/DDBJ whole genome shotgun (WGS) entry which is preliminary data.</text>
</comment>
<organism evidence="2 3">
    <name type="scientific">Vibrio azureus NBRC 104587</name>
    <dbReference type="NCBI Taxonomy" id="1219077"/>
    <lineage>
        <taxon>Bacteria</taxon>
        <taxon>Pseudomonadati</taxon>
        <taxon>Pseudomonadota</taxon>
        <taxon>Gammaproteobacteria</taxon>
        <taxon>Vibrionales</taxon>
        <taxon>Vibrionaceae</taxon>
        <taxon>Vibrio</taxon>
    </lineage>
</organism>